<feature type="transmembrane region" description="Helical" evidence="5">
    <location>
        <begin position="36"/>
        <end position="58"/>
    </location>
</feature>
<feature type="transmembrane region" description="Helical" evidence="5">
    <location>
        <begin position="102"/>
        <end position="121"/>
    </location>
</feature>
<evidence type="ECO:0000256" key="5">
    <source>
        <dbReference type="SAM" id="Phobius"/>
    </source>
</evidence>
<organism evidence="7 8">
    <name type="scientific">Acinetobacter soli</name>
    <dbReference type="NCBI Taxonomy" id="487316"/>
    <lineage>
        <taxon>Bacteria</taxon>
        <taxon>Pseudomonadati</taxon>
        <taxon>Pseudomonadota</taxon>
        <taxon>Gammaproteobacteria</taxon>
        <taxon>Moraxellales</taxon>
        <taxon>Moraxellaceae</taxon>
        <taxon>Acinetobacter</taxon>
    </lineage>
</organism>
<feature type="transmembrane region" description="Helical" evidence="5">
    <location>
        <begin position="374"/>
        <end position="396"/>
    </location>
</feature>
<dbReference type="RefSeq" id="WP_076032864.1">
    <property type="nucleotide sequence ID" value="NZ_CP016896.1"/>
</dbReference>
<sequence length="492" mass="54043">MSDYNHQIIPTYEIRSAKDVSQLVSQHAGRGKSNHVIWLALIGVFIDAYDLTTLSFGIDQVVSEFSLTPVMTGVVASAIICGTIVGNIIGGWLTDKIGRYRVFMTDMVLFVIAAIVAGLAPNVWVLIAARFVMGISVGIDLPVAMSYLSEFSKFEGKSNKAARLAAWCPMWYAASSVCFAVVLALYFLLPPEHSNWLWRASLIFGAVPALLIIFVRGKYLTESPIWLANQGDLQGAAKILRQSYALNAKVADDIIPQQVGQQHQAKKLSFKVLFHSEYLSRTVVSLVIHVSVAFQYTTIAFFLPSILTRFFHTDTLTTITTTLGLNLIFAFTGGLLGVYVASRFSSRHVLLAGFGLQFVALVALAWIGEPQHPFLIYTAVILLGAWLFAEGFGPGAQMMVYPTMAYPAEIRGIGVGFNRAVTGVAQAIAMFVLPIWMARYQTDVFFIISFFAVVPLVVIGLMIKYEPTRHDVDAYPRAVKQKTALSTDVVVD</sequence>
<dbReference type="InterPro" id="IPR005828">
    <property type="entry name" value="MFS_sugar_transport-like"/>
</dbReference>
<dbReference type="EMBL" id="CP016896">
    <property type="protein sequence ID" value="APV36107.1"/>
    <property type="molecule type" value="Genomic_DNA"/>
</dbReference>
<feature type="transmembrane region" description="Helical" evidence="5">
    <location>
        <begin position="169"/>
        <end position="190"/>
    </location>
</feature>
<dbReference type="SUPFAM" id="SSF103473">
    <property type="entry name" value="MFS general substrate transporter"/>
    <property type="match status" value="1"/>
</dbReference>
<evidence type="ECO:0000256" key="3">
    <source>
        <dbReference type="ARBA" id="ARBA00022989"/>
    </source>
</evidence>
<dbReference type="PANTHER" id="PTHR23508:SF10">
    <property type="entry name" value="CARBOXYLIC ACID TRANSPORTER PROTEIN HOMOLOG"/>
    <property type="match status" value="1"/>
</dbReference>
<evidence type="ECO:0000256" key="4">
    <source>
        <dbReference type="ARBA" id="ARBA00023136"/>
    </source>
</evidence>
<feature type="transmembrane region" description="Helical" evidence="5">
    <location>
        <begin position="196"/>
        <end position="215"/>
    </location>
</feature>
<proteinExistence type="predicted"/>
<reference evidence="7 8" key="1">
    <citation type="submission" date="2016-08" db="EMBL/GenBank/DDBJ databases">
        <title>Complete genome sequence of Acinetobacter baylyi strain GFJ2.</title>
        <authorList>
            <person name="Tabata M."/>
            <person name="Kuboki S."/>
            <person name="Gibu N."/>
            <person name="Kinouchi Y."/>
            <person name="Vangnai A."/>
            <person name="Kasai D."/>
            <person name="Fukuda M."/>
        </authorList>
    </citation>
    <scope>NUCLEOTIDE SEQUENCE [LARGE SCALE GENOMIC DNA]</scope>
    <source>
        <strain evidence="7 8">GFJ2</strain>
    </source>
</reference>
<dbReference type="eggNOG" id="COG2814">
    <property type="taxonomic scope" value="Bacteria"/>
</dbReference>
<evidence type="ECO:0000256" key="2">
    <source>
        <dbReference type="ARBA" id="ARBA00022692"/>
    </source>
</evidence>
<feature type="transmembrane region" description="Helical" evidence="5">
    <location>
        <begin position="444"/>
        <end position="463"/>
    </location>
</feature>
<evidence type="ECO:0000256" key="1">
    <source>
        <dbReference type="ARBA" id="ARBA00004141"/>
    </source>
</evidence>
<feature type="transmembrane region" description="Helical" evidence="5">
    <location>
        <begin position="283"/>
        <end position="303"/>
    </location>
</feature>
<dbReference type="STRING" id="487316.BEN76_08790"/>
<dbReference type="InterPro" id="IPR036259">
    <property type="entry name" value="MFS_trans_sf"/>
</dbReference>
<dbReference type="GO" id="GO:0046943">
    <property type="term" value="F:carboxylic acid transmembrane transporter activity"/>
    <property type="evidence" value="ECO:0007669"/>
    <property type="project" value="TreeGrafter"/>
</dbReference>
<dbReference type="InterPro" id="IPR020846">
    <property type="entry name" value="MFS_dom"/>
</dbReference>
<dbReference type="PANTHER" id="PTHR23508">
    <property type="entry name" value="CARBOXYLIC ACID TRANSPORTER PROTEIN HOMOLOG"/>
    <property type="match status" value="1"/>
</dbReference>
<dbReference type="KEGG" id="asol:BEN76_08790"/>
<feature type="transmembrane region" description="Helical" evidence="5">
    <location>
        <begin position="127"/>
        <end position="148"/>
    </location>
</feature>
<feature type="transmembrane region" description="Helical" evidence="5">
    <location>
        <begin position="323"/>
        <end position="342"/>
    </location>
</feature>
<keyword evidence="2 5" id="KW-0812">Transmembrane</keyword>
<evidence type="ECO:0000259" key="6">
    <source>
        <dbReference type="PROSITE" id="PS50850"/>
    </source>
</evidence>
<evidence type="ECO:0000313" key="8">
    <source>
        <dbReference type="Proteomes" id="UP000185674"/>
    </source>
</evidence>
<dbReference type="GO" id="GO:0005886">
    <property type="term" value="C:plasma membrane"/>
    <property type="evidence" value="ECO:0007669"/>
    <property type="project" value="TreeGrafter"/>
</dbReference>
<feature type="transmembrane region" description="Helical" evidence="5">
    <location>
        <begin position="70"/>
        <end position="90"/>
    </location>
</feature>
<keyword evidence="4 5" id="KW-0472">Membrane</keyword>
<protein>
    <submittedName>
        <fullName evidence="7">MFS transporter</fullName>
    </submittedName>
</protein>
<feature type="transmembrane region" description="Helical" evidence="5">
    <location>
        <begin position="349"/>
        <end position="368"/>
    </location>
</feature>
<feature type="transmembrane region" description="Helical" evidence="5">
    <location>
        <begin position="417"/>
        <end position="438"/>
    </location>
</feature>
<accession>A0A1P8EIT0</accession>
<dbReference type="PROSITE" id="PS50850">
    <property type="entry name" value="MFS"/>
    <property type="match status" value="1"/>
</dbReference>
<dbReference type="Gene3D" id="1.20.1250.20">
    <property type="entry name" value="MFS general substrate transporter like domains"/>
    <property type="match status" value="1"/>
</dbReference>
<dbReference type="AlphaFoldDB" id="A0A1P8EIT0"/>
<comment type="subcellular location">
    <subcellularLocation>
        <location evidence="1">Membrane</location>
        <topology evidence="1">Multi-pass membrane protein</topology>
    </subcellularLocation>
</comment>
<feature type="domain" description="Major facilitator superfamily (MFS) profile" evidence="6">
    <location>
        <begin position="36"/>
        <end position="467"/>
    </location>
</feature>
<dbReference type="Pfam" id="PF00083">
    <property type="entry name" value="Sugar_tr"/>
    <property type="match status" value="1"/>
</dbReference>
<evidence type="ECO:0000313" key="7">
    <source>
        <dbReference type="EMBL" id="APV36107.1"/>
    </source>
</evidence>
<gene>
    <name evidence="7" type="ORF">BEN76_08790</name>
</gene>
<name>A0A1P8EIT0_9GAMM</name>
<keyword evidence="3 5" id="KW-1133">Transmembrane helix</keyword>
<dbReference type="Proteomes" id="UP000185674">
    <property type="component" value="Chromosome"/>
</dbReference>
<dbReference type="CDD" id="cd17316">
    <property type="entry name" value="MFS_SV2_like"/>
    <property type="match status" value="1"/>
</dbReference>